<feature type="coiled-coil region" evidence="1">
    <location>
        <begin position="95"/>
        <end position="129"/>
    </location>
</feature>
<organism evidence="3 4">
    <name type="scientific">Saccharomonospora piscinae</name>
    <dbReference type="NCBI Taxonomy" id="687388"/>
    <lineage>
        <taxon>Bacteria</taxon>
        <taxon>Bacillati</taxon>
        <taxon>Actinomycetota</taxon>
        <taxon>Actinomycetes</taxon>
        <taxon>Pseudonocardiales</taxon>
        <taxon>Pseudonocardiaceae</taxon>
        <taxon>Saccharomonospora</taxon>
    </lineage>
</organism>
<feature type="region of interest" description="Disordered" evidence="2">
    <location>
        <begin position="72"/>
        <end position="92"/>
    </location>
</feature>
<dbReference type="GO" id="GO:0003677">
    <property type="term" value="F:DNA binding"/>
    <property type="evidence" value="ECO:0007669"/>
    <property type="project" value="InterPro"/>
</dbReference>
<keyword evidence="4" id="KW-1185">Reference proteome</keyword>
<evidence type="ECO:0000313" key="4">
    <source>
        <dbReference type="Proteomes" id="UP000192591"/>
    </source>
</evidence>
<dbReference type="SUPFAM" id="SSF47413">
    <property type="entry name" value="lambda repressor-like DNA-binding domains"/>
    <property type="match status" value="1"/>
</dbReference>
<evidence type="ECO:0000256" key="2">
    <source>
        <dbReference type="SAM" id="MobiDB-lite"/>
    </source>
</evidence>
<dbReference type="EMBL" id="MWIH01000008">
    <property type="protein sequence ID" value="OQO89896.1"/>
    <property type="molecule type" value="Genomic_DNA"/>
</dbReference>
<evidence type="ECO:0008006" key="5">
    <source>
        <dbReference type="Google" id="ProtNLM"/>
    </source>
</evidence>
<dbReference type="Proteomes" id="UP000192591">
    <property type="component" value="Unassembled WGS sequence"/>
</dbReference>
<proteinExistence type="predicted"/>
<gene>
    <name evidence="3" type="ORF">B1813_18820</name>
</gene>
<dbReference type="AlphaFoldDB" id="A0A1V8ZYM7"/>
<evidence type="ECO:0000313" key="3">
    <source>
        <dbReference type="EMBL" id="OQO89896.1"/>
    </source>
</evidence>
<name>A0A1V8ZYM7_SACPI</name>
<dbReference type="STRING" id="1962155.B1813_18820"/>
<sequence length="130" mass="14527">MTTYEPGSIGWWMDERRGELDLTWEDVAADAGVSAETLYRAAAGRPMRTRTRKGIERALSWASGSVDVILRGGDPTPQDAPIESSTKDDDRTARIDELRAMAAELTAYAERLTTEIERLHAEQQSEKTDR</sequence>
<dbReference type="InterPro" id="IPR010982">
    <property type="entry name" value="Lambda_DNA-bd_dom_sf"/>
</dbReference>
<comment type="caution">
    <text evidence="3">The sequence shown here is derived from an EMBL/GenBank/DDBJ whole genome shotgun (WGS) entry which is preliminary data.</text>
</comment>
<dbReference type="Gene3D" id="1.10.260.40">
    <property type="entry name" value="lambda repressor-like DNA-binding domains"/>
    <property type="match status" value="1"/>
</dbReference>
<protein>
    <recommendedName>
        <fullName evidence="5">Helix-turn-helix protein</fullName>
    </recommendedName>
</protein>
<evidence type="ECO:0000256" key="1">
    <source>
        <dbReference type="SAM" id="Coils"/>
    </source>
</evidence>
<accession>A0A1V8ZYM7</accession>
<dbReference type="RefSeq" id="WP_081194129.1">
    <property type="nucleotide sequence ID" value="NZ_MWIH01000008.1"/>
</dbReference>
<keyword evidence="1" id="KW-0175">Coiled coil</keyword>
<reference evidence="3 4" key="1">
    <citation type="submission" date="2017-02" db="EMBL/GenBank/DDBJ databases">
        <title>Draft genome of Saccharomonospora sp. 154.</title>
        <authorList>
            <person name="Alonso-Carmona G.S."/>
            <person name="De La Haba R."/>
            <person name="Vera-Gargallo B."/>
            <person name="Sandoval-Trujillo A.H."/>
            <person name="Ramirez-Duran N."/>
            <person name="Ventosa A."/>
        </authorList>
    </citation>
    <scope>NUCLEOTIDE SEQUENCE [LARGE SCALE GENOMIC DNA]</scope>
    <source>
        <strain evidence="3 4">LRS4.154</strain>
    </source>
</reference>